<keyword evidence="2" id="KW-1185">Reference proteome</keyword>
<dbReference type="EMBL" id="LWDX02071403">
    <property type="protein sequence ID" value="OEL14016.1"/>
    <property type="molecule type" value="Genomic_DNA"/>
</dbReference>
<comment type="caution">
    <text evidence="1">The sequence shown here is derived from an EMBL/GenBank/DDBJ whole genome shotgun (WGS) entry which is preliminary data.</text>
</comment>
<protein>
    <submittedName>
        <fullName evidence="1">Uncharacterized protein</fullName>
    </submittedName>
</protein>
<dbReference type="Proteomes" id="UP000095767">
    <property type="component" value="Unassembled WGS sequence"/>
</dbReference>
<evidence type="ECO:0000313" key="1">
    <source>
        <dbReference type="EMBL" id="OEL14016.1"/>
    </source>
</evidence>
<gene>
    <name evidence="1" type="ORF">BAE44_0024969</name>
</gene>
<sequence>MVRTWHHLNTGENDHPRVIVGMLTNNAVDCYYYGDKSLTVSQLSTDCFTCGDNGGGTAASLSARRLRLELRVRLLQLGRVPDFQSR</sequence>
<organism evidence="1 2">
    <name type="scientific">Dichanthelium oligosanthes</name>
    <dbReference type="NCBI Taxonomy" id="888268"/>
    <lineage>
        <taxon>Eukaryota</taxon>
        <taxon>Viridiplantae</taxon>
        <taxon>Streptophyta</taxon>
        <taxon>Embryophyta</taxon>
        <taxon>Tracheophyta</taxon>
        <taxon>Spermatophyta</taxon>
        <taxon>Magnoliopsida</taxon>
        <taxon>Liliopsida</taxon>
        <taxon>Poales</taxon>
        <taxon>Poaceae</taxon>
        <taxon>PACMAD clade</taxon>
        <taxon>Panicoideae</taxon>
        <taxon>Panicodae</taxon>
        <taxon>Paniceae</taxon>
        <taxon>Dichantheliinae</taxon>
        <taxon>Dichanthelium</taxon>
    </lineage>
</organism>
<reference evidence="1 2" key="1">
    <citation type="submission" date="2016-09" db="EMBL/GenBank/DDBJ databases">
        <title>The draft genome of Dichanthelium oligosanthes: A C3 panicoid grass species.</title>
        <authorList>
            <person name="Studer A.J."/>
            <person name="Schnable J.C."/>
            <person name="Brutnell T.P."/>
        </authorList>
    </citation>
    <scope>NUCLEOTIDE SEQUENCE [LARGE SCALE GENOMIC DNA]</scope>
    <source>
        <strain evidence="2">cv. Kellogg 1175</strain>
        <tissue evidence="1">Leaf</tissue>
    </source>
</reference>
<name>A0A1E5UMC9_9POAL</name>
<dbReference type="AlphaFoldDB" id="A0A1E5UMC9"/>
<accession>A0A1E5UMC9</accession>
<proteinExistence type="predicted"/>
<evidence type="ECO:0000313" key="2">
    <source>
        <dbReference type="Proteomes" id="UP000095767"/>
    </source>
</evidence>